<accession>A0A813GV58</accession>
<reference evidence="1" key="1">
    <citation type="submission" date="2021-02" db="EMBL/GenBank/DDBJ databases">
        <authorList>
            <person name="Dougan E. K."/>
            <person name="Rhodes N."/>
            <person name="Thang M."/>
            <person name="Chan C."/>
        </authorList>
    </citation>
    <scope>NUCLEOTIDE SEQUENCE</scope>
</reference>
<evidence type="ECO:0000313" key="1">
    <source>
        <dbReference type="EMBL" id="CAE8629643.1"/>
    </source>
</evidence>
<dbReference type="OrthoDB" id="10374915at2759"/>
<dbReference type="EMBL" id="CAJNNV010029676">
    <property type="protein sequence ID" value="CAE8629643.1"/>
    <property type="molecule type" value="Genomic_DNA"/>
</dbReference>
<dbReference type="EMBL" id="CAJNNW010036148">
    <property type="protein sequence ID" value="CAE8732394.1"/>
    <property type="molecule type" value="Genomic_DNA"/>
</dbReference>
<evidence type="ECO:0008006" key="4">
    <source>
        <dbReference type="Google" id="ProtNLM"/>
    </source>
</evidence>
<evidence type="ECO:0000313" key="3">
    <source>
        <dbReference type="Proteomes" id="UP000654075"/>
    </source>
</evidence>
<protein>
    <recommendedName>
        <fullName evidence="4">Ubiquitin-like domain-containing protein</fullName>
    </recommendedName>
</protein>
<dbReference type="Proteomes" id="UP000654075">
    <property type="component" value="Unassembled WGS sequence"/>
</dbReference>
<organism evidence="1 3">
    <name type="scientific">Polarella glacialis</name>
    <name type="common">Dinoflagellate</name>
    <dbReference type="NCBI Taxonomy" id="89957"/>
    <lineage>
        <taxon>Eukaryota</taxon>
        <taxon>Sar</taxon>
        <taxon>Alveolata</taxon>
        <taxon>Dinophyceae</taxon>
        <taxon>Suessiales</taxon>
        <taxon>Suessiaceae</taxon>
        <taxon>Polarella</taxon>
    </lineage>
</organism>
<sequence length="128" mass="14719">MPRIEVVINKKNLILELPAETKLGDVMDVLSREEGIDVSKQVLLFGCQEFRKPPFEEGKIVMYDGEERLVFEDKLLSELNMDGSEPLVCGELQDEWLEEVKWGAFGHTVYEADYLNHREFVIFNGGKP</sequence>
<gene>
    <name evidence="1" type="ORF">PGLA1383_LOCUS46071</name>
    <name evidence="2" type="ORF">PGLA2088_LOCUS46381</name>
</gene>
<evidence type="ECO:0000313" key="2">
    <source>
        <dbReference type="EMBL" id="CAE8732394.1"/>
    </source>
</evidence>
<keyword evidence="3" id="KW-1185">Reference proteome</keyword>
<dbReference type="AlphaFoldDB" id="A0A813GV58"/>
<name>A0A813GV58_POLGL</name>
<comment type="caution">
    <text evidence="1">The sequence shown here is derived from an EMBL/GenBank/DDBJ whole genome shotgun (WGS) entry which is preliminary data.</text>
</comment>
<dbReference type="Proteomes" id="UP000626109">
    <property type="component" value="Unassembled WGS sequence"/>
</dbReference>
<proteinExistence type="predicted"/>